<accession>A0A6H5I6V9</accession>
<dbReference type="Proteomes" id="UP000479190">
    <property type="component" value="Unassembled WGS sequence"/>
</dbReference>
<evidence type="ECO:0000313" key="2">
    <source>
        <dbReference type="Proteomes" id="UP000479190"/>
    </source>
</evidence>
<sequence>MNRKHYTESHDSYGKKQKNHSKYLLEKKKHLCPFSSRGGDMNLYSTRCISSQNQKTLPSSFKIDKQLMTRNKFERTVKLSVQNSVELVSVSESEQVKPYEKRKLVKSIITLDKPYDLNLFRRRSPRKLSCCKNLGEKTTLVKKNLTNLLMPEHKLTDDCNKSKTSQRMNDNSNIAIESFWDKTNTEKKELQDSKIHPYEIKKADAHLHRNKVFVNFKINFQSFNTYKNVCYRRKS</sequence>
<keyword evidence="2" id="KW-1185">Reference proteome</keyword>
<reference evidence="1 2" key="1">
    <citation type="submission" date="2020-02" db="EMBL/GenBank/DDBJ databases">
        <authorList>
            <person name="Ferguson B K."/>
        </authorList>
    </citation>
    <scope>NUCLEOTIDE SEQUENCE [LARGE SCALE GENOMIC DNA]</scope>
</reference>
<evidence type="ECO:0000313" key="1">
    <source>
        <dbReference type="EMBL" id="CAB0032434.1"/>
    </source>
</evidence>
<name>A0A6H5I6V9_9HYME</name>
<dbReference type="AlphaFoldDB" id="A0A6H5I6V9"/>
<gene>
    <name evidence="1" type="ORF">TBRA_LOCUS4372</name>
</gene>
<dbReference type="EMBL" id="CADCXV010000678">
    <property type="protein sequence ID" value="CAB0032434.1"/>
    <property type="molecule type" value="Genomic_DNA"/>
</dbReference>
<organism evidence="1 2">
    <name type="scientific">Trichogramma brassicae</name>
    <dbReference type="NCBI Taxonomy" id="86971"/>
    <lineage>
        <taxon>Eukaryota</taxon>
        <taxon>Metazoa</taxon>
        <taxon>Ecdysozoa</taxon>
        <taxon>Arthropoda</taxon>
        <taxon>Hexapoda</taxon>
        <taxon>Insecta</taxon>
        <taxon>Pterygota</taxon>
        <taxon>Neoptera</taxon>
        <taxon>Endopterygota</taxon>
        <taxon>Hymenoptera</taxon>
        <taxon>Apocrita</taxon>
        <taxon>Proctotrupomorpha</taxon>
        <taxon>Chalcidoidea</taxon>
        <taxon>Trichogrammatidae</taxon>
        <taxon>Trichogramma</taxon>
    </lineage>
</organism>
<proteinExistence type="predicted"/>
<protein>
    <submittedName>
        <fullName evidence="1">Uncharacterized protein</fullName>
    </submittedName>
</protein>